<dbReference type="eggNOG" id="COG0695">
    <property type="taxonomic scope" value="Bacteria"/>
</dbReference>
<dbReference type="Proteomes" id="UP000004208">
    <property type="component" value="Unassembled WGS sequence"/>
</dbReference>
<evidence type="ECO:0000313" key="1">
    <source>
        <dbReference type="EMBL" id="EFK55086.1"/>
    </source>
</evidence>
<organism evidence="1 2">
    <name type="scientific">Corynebacterium genitalium ATCC 33030</name>
    <dbReference type="NCBI Taxonomy" id="585529"/>
    <lineage>
        <taxon>Bacteria</taxon>
        <taxon>Bacillati</taxon>
        <taxon>Actinomycetota</taxon>
        <taxon>Actinomycetes</taxon>
        <taxon>Mycobacteriales</taxon>
        <taxon>Corynebacteriaceae</taxon>
        <taxon>Corynebacterium</taxon>
    </lineage>
</organism>
<dbReference type="HOGENOM" id="CLU_125054_2_1_11"/>
<dbReference type="InterPro" id="IPR036249">
    <property type="entry name" value="Thioredoxin-like_sf"/>
</dbReference>
<dbReference type="InterPro" id="IPR008554">
    <property type="entry name" value="Glutaredoxin-like"/>
</dbReference>
<name>D7WB55_9CORY</name>
<dbReference type="Gene3D" id="3.40.30.10">
    <property type="entry name" value="Glutaredoxin"/>
    <property type="match status" value="1"/>
</dbReference>
<dbReference type="RefSeq" id="WP_005286979.1">
    <property type="nucleotide sequence ID" value="NZ_CM000961.1"/>
</dbReference>
<dbReference type="Pfam" id="PF05768">
    <property type="entry name" value="Glrx-like"/>
    <property type="match status" value="1"/>
</dbReference>
<dbReference type="STRING" id="585529.HMPREF0291_10344"/>
<dbReference type="AlphaFoldDB" id="D7WB55"/>
<evidence type="ECO:0000313" key="2">
    <source>
        <dbReference type="Proteomes" id="UP000004208"/>
    </source>
</evidence>
<accession>D7WB55</accession>
<dbReference type="EMBL" id="ACLJ02000001">
    <property type="protein sequence ID" value="EFK55086.1"/>
    <property type="molecule type" value="Genomic_DNA"/>
</dbReference>
<keyword evidence="2" id="KW-1185">Reference proteome</keyword>
<dbReference type="OrthoDB" id="8779161at2"/>
<reference evidence="1" key="1">
    <citation type="submission" date="2010-06" db="EMBL/GenBank/DDBJ databases">
        <authorList>
            <person name="Muzny D."/>
            <person name="Qin X."/>
            <person name="Buhay C."/>
            <person name="Dugan-Rocha S."/>
            <person name="Ding Y."/>
            <person name="Chen G."/>
            <person name="Hawes A."/>
            <person name="Holder M."/>
            <person name="Jhangiani S."/>
            <person name="Johnson A."/>
            <person name="Khan Z."/>
            <person name="Li Z."/>
            <person name="Liu W."/>
            <person name="Liu X."/>
            <person name="Perez L."/>
            <person name="Shen H."/>
            <person name="Wang Q."/>
            <person name="Watt J."/>
            <person name="Xi L."/>
            <person name="Xin Y."/>
            <person name="Zhou J."/>
            <person name="Deng J."/>
            <person name="Jiang H."/>
            <person name="Liu Y."/>
            <person name="Qu J."/>
            <person name="Song X.-Z."/>
            <person name="Zhang L."/>
            <person name="Villasana D."/>
            <person name="Johnson A."/>
            <person name="Liu J."/>
            <person name="Liyanage D."/>
            <person name="Lorensuhewa L."/>
            <person name="Robinson T."/>
            <person name="Song A."/>
            <person name="Song B.-B."/>
            <person name="Dinh H."/>
            <person name="Thornton R."/>
            <person name="Coyle M."/>
            <person name="Francisco L."/>
            <person name="Jackson L."/>
            <person name="Javaid M."/>
            <person name="Korchina V."/>
            <person name="Kovar C."/>
            <person name="Mata R."/>
            <person name="Mathew T."/>
            <person name="Ngo R."/>
            <person name="Nguyen L."/>
            <person name="Nguyen N."/>
            <person name="Okwuonu G."/>
            <person name="Ongeri F."/>
            <person name="Pham C."/>
            <person name="Simmons D."/>
            <person name="Wilczek-Boney K."/>
            <person name="Hale W."/>
            <person name="Jakkamsetti A."/>
            <person name="Pham P."/>
            <person name="Ruth R."/>
            <person name="San Lucas F."/>
            <person name="Warren J."/>
            <person name="Zhang J."/>
            <person name="Zhao Z."/>
            <person name="Zhou C."/>
            <person name="Zhu D."/>
            <person name="Lee S."/>
            <person name="Bess C."/>
            <person name="Blankenburg K."/>
            <person name="Forbes L."/>
            <person name="Fu Q."/>
            <person name="Gubbala S."/>
            <person name="Hirani K."/>
            <person name="Jayaseelan J.C."/>
            <person name="Lara F."/>
            <person name="Munidasa M."/>
            <person name="Palculict T."/>
            <person name="Patil S."/>
            <person name="Pu L.-L."/>
            <person name="Saada N."/>
            <person name="Tang L."/>
            <person name="Weissenberger G."/>
            <person name="Zhu Y."/>
            <person name="Hemphill L."/>
            <person name="Shang Y."/>
            <person name="Youmans B."/>
            <person name="Ayvaz T."/>
            <person name="Ross M."/>
            <person name="Santibanez J."/>
            <person name="Aqrawi P."/>
            <person name="Gross S."/>
            <person name="Joshi V."/>
            <person name="Fowler G."/>
            <person name="Nazareth L."/>
            <person name="Reid J."/>
            <person name="Worley K."/>
            <person name="Petrosino J."/>
            <person name="Highlander S."/>
            <person name="Gibbs R."/>
        </authorList>
    </citation>
    <scope>NUCLEOTIDE SEQUENCE [LARGE SCALE GENOMIC DNA]</scope>
    <source>
        <strain evidence="1">ATCC 33030</strain>
    </source>
</reference>
<comment type="caution">
    <text evidence="1">The sequence shown here is derived from an EMBL/GenBank/DDBJ whole genome shotgun (WGS) entry which is preliminary data.</text>
</comment>
<sequence length="88" mass="9166">MGAVAEVELMVRSTCGSCERVAAQIAPVVAEAGARLSLVDVDAHPGLAIEFGDRVPVVVIDGEEFACWEVDNAELAAELARGGQVDSR</sequence>
<gene>
    <name evidence="1" type="ORF">HMPREF0291_10344</name>
</gene>
<protein>
    <submittedName>
        <fullName evidence="1">Glutaredoxin-like protein</fullName>
    </submittedName>
</protein>
<dbReference type="SUPFAM" id="SSF52833">
    <property type="entry name" value="Thioredoxin-like"/>
    <property type="match status" value="1"/>
</dbReference>
<proteinExistence type="predicted"/>